<reference evidence="2 3" key="1">
    <citation type="submission" date="2018-08" db="EMBL/GenBank/DDBJ databases">
        <authorList>
            <person name="Khan S.A."/>
            <person name="Jeon C.O."/>
            <person name="Chun B.H."/>
            <person name="Jeong S.E."/>
        </authorList>
    </citation>
    <scope>NUCLEOTIDE SEQUENCE [LARGE SCALE GENOMIC DNA]</scope>
    <source>
        <strain evidence="2 3">S-16</strain>
    </source>
</reference>
<evidence type="ECO:0000313" key="2">
    <source>
        <dbReference type="EMBL" id="RQP25656.1"/>
    </source>
</evidence>
<dbReference type="EMBL" id="QUSW01000001">
    <property type="protein sequence ID" value="RQP25656.1"/>
    <property type="molecule type" value="Genomic_DNA"/>
</dbReference>
<dbReference type="Proteomes" id="UP000267464">
    <property type="component" value="Unassembled WGS sequence"/>
</dbReference>
<keyword evidence="3" id="KW-1185">Reference proteome</keyword>
<dbReference type="RefSeq" id="WP_124538309.1">
    <property type="nucleotide sequence ID" value="NZ_QUSW01000001.1"/>
</dbReference>
<gene>
    <name evidence="2" type="ORF">DZC73_00835</name>
</gene>
<protein>
    <submittedName>
        <fullName evidence="2">Uncharacterized protein</fullName>
    </submittedName>
</protein>
<dbReference type="AlphaFoldDB" id="A0A3N7HW81"/>
<comment type="caution">
    <text evidence="2">The sequence shown here is derived from an EMBL/GenBank/DDBJ whole genome shotgun (WGS) entry which is preliminary data.</text>
</comment>
<keyword evidence="1" id="KW-0732">Signal</keyword>
<organism evidence="2 3">
    <name type="scientific">Piscinibacter terrae</name>
    <dbReference type="NCBI Taxonomy" id="2496871"/>
    <lineage>
        <taxon>Bacteria</taxon>
        <taxon>Pseudomonadati</taxon>
        <taxon>Pseudomonadota</taxon>
        <taxon>Betaproteobacteria</taxon>
        <taxon>Burkholderiales</taxon>
        <taxon>Sphaerotilaceae</taxon>
        <taxon>Piscinibacter</taxon>
    </lineage>
</organism>
<reference evidence="2 3" key="2">
    <citation type="submission" date="2018-12" db="EMBL/GenBank/DDBJ databases">
        <title>Rhizobacter gummiphilus sp. nov., a rubber-degrading bacterium isolated from the soil of a botanical garden in Japan.</title>
        <authorList>
            <person name="Shunsuke S.S."/>
        </authorList>
    </citation>
    <scope>NUCLEOTIDE SEQUENCE [LARGE SCALE GENOMIC DNA]</scope>
    <source>
        <strain evidence="2 3">S-16</strain>
    </source>
</reference>
<name>A0A3N7HW81_9BURK</name>
<feature type="chain" id="PRO_5017988225" evidence="1">
    <location>
        <begin position="24"/>
        <end position="188"/>
    </location>
</feature>
<feature type="signal peptide" evidence="1">
    <location>
        <begin position="1"/>
        <end position="23"/>
    </location>
</feature>
<proteinExistence type="predicted"/>
<sequence>MQVSKAALAALAIHAGLSLSPWAAPASAAVPTAPRAMTWQLEPPREGAPPASHSILDSNRAHLPLEEGQLARFSGEDGISLDEAILGGVLSSVHPEDSPAHRTLMPLAFGVVEGEELSRFSLAGADLPEIGIDEDDIGPGDVVMVIGGMCAIGALVYRLHKGGNKIKPLSKRKKKNIEIMSDSDFYPI</sequence>
<evidence type="ECO:0000256" key="1">
    <source>
        <dbReference type="SAM" id="SignalP"/>
    </source>
</evidence>
<evidence type="ECO:0000313" key="3">
    <source>
        <dbReference type="Proteomes" id="UP000267464"/>
    </source>
</evidence>
<accession>A0A3N7HW81</accession>